<dbReference type="FunFam" id="3.40.50.970:FF:000001">
    <property type="entry name" value="Pyruvate dehydrogenase E1 beta subunit"/>
    <property type="match status" value="1"/>
</dbReference>
<comment type="caution">
    <text evidence="6">The sequence shown here is derived from an EMBL/GenBank/DDBJ whole genome shotgun (WGS) entry which is preliminary data.</text>
</comment>
<keyword evidence="7" id="KW-1185">Reference proteome</keyword>
<dbReference type="Gene3D" id="3.40.50.970">
    <property type="match status" value="1"/>
</dbReference>
<evidence type="ECO:0000256" key="3">
    <source>
        <dbReference type="ARBA" id="ARBA00023002"/>
    </source>
</evidence>
<dbReference type="Gene3D" id="3.40.50.920">
    <property type="match status" value="1"/>
</dbReference>
<evidence type="ECO:0000256" key="1">
    <source>
        <dbReference type="ARBA" id="ARBA00001964"/>
    </source>
</evidence>
<evidence type="ECO:0000256" key="4">
    <source>
        <dbReference type="ARBA" id="ARBA00051764"/>
    </source>
</evidence>
<reference evidence="6 7" key="1">
    <citation type="journal article" date="2021" name="Sci. Rep.">
        <title>Genome sequencing of the multicellular alga Astrephomene provides insights into convergent evolution of germ-soma differentiation.</title>
        <authorList>
            <person name="Yamashita S."/>
            <person name="Yamamoto K."/>
            <person name="Matsuzaki R."/>
            <person name="Suzuki S."/>
            <person name="Yamaguchi H."/>
            <person name="Hirooka S."/>
            <person name="Minakuchi Y."/>
            <person name="Miyagishima S."/>
            <person name="Kawachi M."/>
            <person name="Toyoda A."/>
            <person name="Nozaki H."/>
        </authorList>
    </citation>
    <scope>NUCLEOTIDE SEQUENCE [LARGE SCALE GENOMIC DNA]</scope>
    <source>
        <strain evidence="6 7">NIES-4017</strain>
    </source>
</reference>
<dbReference type="GO" id="GO:0003863">
    <property type="term" value="F:branched-chain 2-oxo acid dehydrogenase activity"/>
    <property type="evidence" value="ECO:0007669"/>
    <property type="project" value="UniProtKB-EC"/>
</dbReference>
<dbReference type="Proteomes" id="UP001054857">
    <property type="component" value="Unassembled WGS sequence"/>
</dbReference>
<dbReference type="EC" id="1.2.4.4" evidence="2"/>
<organism evidence="6 7">
    <name type="scientific">Astrephomene gubernaculifera</name>
    <dbReference type="NCBI Taxonomy" id="47775"/>
    <lineage>
        <taxon>Eukaryota</taxon>
        <taxon>Viridiplantae</taxon>
        <taxon>Chlorophyta</taxon>
        <taxon>core chlorophytes</taxon>
        <taxon>Chlorophyceae</taxon>
        <taxon>CS clade</taxon>
        <taxon>Chlamydomonadales</taxon>
        <taxon>Astrephomenaceae</taxon>
        <taxon>Astrephomene</taxon>
    </lineage>
</organism>
<dbReference type="GO" id="GO:0007584">
    <property type="term" value="P:response to nutrient"/>
    <property type="evidence" value="ECO:0007669"/>
    <property type="project" value="TreeGrafter"/>
</dbReference>
<evidence type="ECO:0000256" key="2">
    <source>
        <dbReference type="ARBA" id="ARBA00012277"/>
    </source>
</evidence>
<evidence type="ECO:0000313" key="7">
    <source>
        <dbReference type="Proteomes" id="UP001054857"/>
    </source>
</evidence>
<dbReference type="EMBL" id="BMAR01000027">
    <property type="protein sequence ID" value="GFR49073.1"/>
    <property type="molecule type" value="Genomic_DNA"/>
</dbReference>
<dbReference type="SUPFAM" id="SSF52922">
    <property type="entry name" value="TK C-terminal domain-like"/>
    <property type="match status" value="1"/>
</dbReference>
<proteinExistence type="predicted"/>
<dbReference type="SUPFAM" id="SSF52518">
    <property type="entry name" value="Thiamin diphosphate-binding fold (THDP-binding)"/>
    <property type="match status" value="1"/>
</dbReference>
<dbReference type="PANTHER" id="PTHR42980:SF1">
    <property type="entry name" value="2-OXOISOVALERATE DEHYDROGENASE SUBUNIT BETA, MITOCHONDRIAL"/>
    <property type="match status" value="1"/>
</dbReference>
<dbReference type="GO" id="GO:0009083">
    <property type="term" value="P:branched-chain amino acid catabolic process"/>
    <property type="evidence" value="ECO:0007669"/>
    <property type="project" value="TreeGrafter"/>
</dbReference>
<comment type="cofactor">
    <cofactor evidence="1">
        <name>thiamine diphosphate</name>
        <dbReference type="ChEBI" id="CHEBI:58937"/>
    </cofactor>
</comment>
<evidence type="ECO:0000313" key="6">
    <source>
        <dbReference type="EMBL" id="GFR49073.1"/>
    </source>
</evidence>
<dbReference type="InterPro" id="IPR029061">
    <property type="entry name" value="THDP-binding"/>
</dbReference>
<dbReference type="FunFam" id="3.40.50.920:FF:000001">
    <property type="entry name" value="Pyruvate dehydrogenase E1 beta subunit"/>
    <property type="match status" value="1"/>
</dbReference>
<dbReference type="SMART" id="SM00861">
    <property type="entry name" value="Transket_pyr"/>
    <property type="match status" value="1"/>
</dbReference>
<sequence>MQTAGNRLKPCLYRLWHAVETSPVARLTTQSGAALVQAESSPSSQPLPGYKRLNLCNAVNDAMLIALDTNERSYVFGEDVAFGGVFRCTVGLLERFGKERVFNTPLSEQGIVGFGVGLASQGHTAVAEIQFADYIFPAFDQLVNEAAKYRYRSGGGFNCGGLTVRAPYGAVGHGGHYHSQSPEAFFTHVPGLKVVVPSSPTEAKGLLLAAIREPDPVVFFEPKMMYRTAVEDVPEGDFMLPLGEARVLREGGDITLVGWGQQVKVLLQAADQLQSAEGVGCEVIDLRTLAPWDSETVCASVSRTGRLLVAHEAPLTAGFGAEVAATVANRCFTRLESPPVRVCGADTPFPLVFEPVYLPGVERVMEGVRQALEF</sequence>
<dbReference type="InterPro" id="IPR005475">
    <property type="entry name" value="Transketolase-like_Pyr-bd"/>
</dbReference>
<feature type="domain" description="Transketolase-like pyrimidine-binding" evidence="5">
    <location>
        <begin position="53"/>
        <end position="228"/>
    </location>
</feature>
<dbReference type="InterPro" id="IPR033248">
    <property type="entry name" value="Transketolase_C"/>
</dbReference>
<dbReference type="Pfam" id="PF02779">
    <property type="entry name" value="Transket_pyr"/>
    <property type="match status" value="1"/>
</dbReference>
<dbReference type="PANTHER" id="PTHR42980">
    <property type="entry name" value="2-OXOISOVALERATE DEHYDROGENASE SUBUNIT BETA-RELATED"/>
    <property type="match status" value="1"/>
</dbReference>
<comment type="catalytic activity">
    <reaction evidence="4">
        <text>N(6)-[(R)-lipoyl]-L-lysyl-[protein] + 3-methyl-2-oxobutanoate + H(+) = N(6)-[(R)-S(8)-2-methylpropanoyldihydrolipoyl]-L-lysyl-[protein] + CO2</text>
        <dbReference type="Rhea" id="RHEA:13457"/>
        <dbReference type="Rhea" id="RHEA-COMP:10474"/>
        <dbReference type="Rhea" id="RHEA-COMP:10497"/>
        <dbReference type="ChEBI" id="CHEBI:11851"/>
        <dbReference type="ChEBI" id="CHEBI:15378"/>
        <dbReference type="ChEBI" id="CHEBI:16526"/>
        <dbReference type="ChEBI" id="CHEBI:83099"/>
        <dbReference type="ChEBI" id="CHEBI:83142"/>
        <dbReference type="EC" id="1.2.4.4"/>
    </reaction>
    <physiologicalReaction direction="left-to-right" evidence="4">
        <dbReference type="Rhea" id="RHEA:13458"/>
    </physiologicalReaction>
</comment>
<dbReference type="CDD" id="cd07036">
    <property type="entry name" value="TPP_PYR_E1-PDHc-beta_like"/>
    <property type="match status" value="1"/>
</dbReference>
<gene>
    <name evidence="6" type="ORF">Agub_g11100</name>
</gene>
<dbReference type="AlphaFoldDB" id="A0AAD3DYR5"/>
<dbReference type="InterPro" id="IPR009014">
    <property type="entry name" value="Transketo_C/PFOR_II"/>
</dbReference>
<name>A0AAD3DYR5_9CHLO</name>
<dbReference type="Pfam" id="PF02780">
    <property type="entry name" value="Transketolase_C"/>
    <property type="match status" value="1"/>
</dbReference>
<keyword evidence="3" id="KW-0560">Oxidoreductase</keyword>
<accession>A0AAD3DYR5</accession>
<protein>
    <recommendedName>
        <fullName evidence="2">3-methyl-2-oxobutanoate dehydrogenase (2-methylpropanoyl-transferring)</fullName>
        <ecNumber evidence="2">1.2.4.4</ecNumber>
    </recommendedName>
</protein>
<evidence type="ECO:0000259" key="5">
    <source>
        <dbReference type="SMART" id="SM00861"/>
    </source>
</evidence>